<evidence type="ECO:0000259" key="4">
    <source>
        <dbReference type="Pfam" id="PF01764"/>
    </source>
</evidence>
<dbReference type="Gene3D" id="3.40.50.1820">
    <property type="entry name" value="alpha/beta hydrolase"/>
    <property type="match status" value="1"/>
</dbReference>
<dbReference type="InterPro" id="IPR029058">
    <property type="entry name" value="AB_hydrolase_fold"/>
</dbReference>
<comment type="caution">
    <text evidence="5">The sequence shown here is derived from an EMBL/GenBank/DDBJ whole genome shotgun (WGS) entry which is preliminary data.</text>
</comment>
<feature type="region of interest" description="Disordered" evidence="2">
    <location>
        <begin position="366"/>
        <end position="391"/>
    </location>
</feature>
<name>A0AAV1SV28_9ROSI</name>
<dbReference type="InterPro" id="IPR044819">
    <property type="entry name" value="OBL-like"/>
</dbReference>
<keyword evidence="3" id="KW-0472">Membrane</keyword>
<evidence type="ECO:0000256" key="1">
    <source>
        <dbReference type="ARBA" id="ARBA00022801"/>
    </source>
</evidence>
<protein>
    <recommendedName>
        <fullName evidence="4">Fungal lipase-type domain-containing protein</fullName>
    </recommendedName>
</protein>
<dbReference type="Pfam" id="PF01764">
    <property type="entry name" value="Lipase_3"/>
    <property type="match status" value="1"/>
</dbReference>
<accession>A0AAV1SV28</accession>
<keyword evidence="3" id="KW-1133">Transmembrane helix</keyword>
<organism evidence="5 6">
    <name type="scientific">Dovyalis caffra</name>
    <dbReference type="NCBI Taxonomy" id="77055"/>
    <lineage>
        <taxon>Eukaryota</taxon>
        <taxon>Viridiplantae</taxon>
        <taxon>Streptophyta</taxon>
        <taxon>Embryophyta</taxon>
        <taxon>Tracheophyta</taxon>
        <taxon>Spermatophyta</taxon>
        <taxon>Magnoliopsida</taxon>
        <taxon>eudicotyledons</taxon>
        <taxon>Gunneridae</taxon>
        <taxon>Pentapetalae</taxon>
        <taxon>rosids</taxon>
        <taxon>fabids</taxon>
        <taxon>Malpighiales</taxon>
        <taxon>Salicaceae</taxon>
        <taxon>Flacourtieae</taxon>
        <taxon>Dovyalis</taxon>
    </lineage>
</organism>
<feature type="transmembrane region" description="Helical" evidence="3">
    <location>
        <begin position="430"/>
        <end position="451"/>
    </location>
</feature>
<evidence type="ECO:0000256" key="3">
    <source>
        <dbReference type="SAM" id="Phobius"/>
    </source>
</evidence>
<dbReference type="PANTHER" id="PTHR46086">
    <property type="entry name" value="ALPHA/BETA-HYDROLASES SUPERFAMILY PROTEIN"/>
    <property type="match status" value="1"/>
</dbReference>
<sequence>MVIRLRSLSYHDANAQRERRITKTAVTVYEGSTAIGYWLSASVFIHGCTRGPVTPLKDSSETVVMAAATSTPTKFEYKINDKSEENTANYLIVRPEKGGILDLLRYLVWADIGSGVKFLESSEEGIMGREAADNRWIILVSIIVRKIILLFGKPMEYTGFVVDYFLNLLFQNGGITGLFVNFLQGKVVIPQRDTETFVSTIGHLDGRIDLYRAKNLLEELDNSVSGKKIITEETGNRALMDLCIMASKLAYENAKVVQSIVFHHWKMHFVDFYNCWNDFQKEMSTQVFMLCDKPKDANLILISFRGTEPFDADDWGTDFDYSWYDIPKLGKVHMGFLEALGMGNRADITTFQYHLQMKNTNFSHGYEGSGSLSSNTNSDTEQNERDHCSESEGATAIGHKFLPEMVKKTAYYAVRKKLKSLLMEHKNAKFLVTGHSLGGALAILFPTVLVLHQQMDVMKRLLGVYTFGQPRIGNLQLAKFMEAHLEYPVPKYFRVVYSYDVVPRLPYDDKTFLYKHFGVCLYYNSLYIEKKVDEEPDPNFYGLRNVISAHLNAIWEIIRSFVISYTHGPEYKESWFMVLARIMGLALPGIAAHCPTDYVNSVRLGKEQVVQMSSF</sequence>
<feature type="domain" description="Fungal lipase-type" evidence="4">
    <location>
        <begin position="302"/>
        <end position="508"/>
    </location>
</feature>
<dbReference type="GO" id="GO:0006629">
    <property type="term" value="P:lipid metabolic process"/>
    <property type="evidence" value="ECO:0007669"/>
    <property type="project" value="InterPro"/>
</dbReference>
<feature type="compositionally biased region" description="Polar residues" evidence="2">
    <location>
        <begin position="370"/>
        <end position="380"/>
    </location>
</feature>
<dbReference type="CDD" id="cd00519">
    <property type="entry name" value="Lipase_3"/>
    <property type="match status" value="1"/>
</dbReference>
<evidence type="ECO:0000313" key="6">
    <source>
        <dbReference type="Proteomes" id="UP001314170"/>
    </source>
</evidence>
<reference evidence="5 6" key="1">
    <citation type="submission" date="2024-01" db="EMBL/GenBank/DDBJ databases">
        <authorList>
            <person name="Waweru B."/>
        </authorList>
    </citation>
    <scope>NUCLEOTIDE SEQUENCE [LARGE SCALE GENOMIC DNA]</scope>
</reference>
<keyword evidence="3" id="KW-0812">Transmembrane</keyword>
<keyword evidence="6" id="KW-1185">Reference proteome</keyword>
<keyword evidence="1" id="KW-0378">Hydrolase</keyword>
<dbReference type="SUPFAM" id="SSF53474">
    <property type="entry name" value="alpha/beta-Hydrolases"/>
    <property type="match status" value="1"/>
</dbReference>
<gene>
    <name evidence="5" type="ORF">DCAF_LOCUS26702</name>
</gene>
<dbReference type="EMBL" id="CAWUPB010001197">
    <property type="protein sequence ID" value="CAK7356430.1"/>
    <property type="molecule type" value="Genomic_DNA"/>
</dbReference>
<evidence type="ECO:0000256" key="2">
    <source>
        <dbReference type="SAM" id="MobiDB-lite"/>
    </source>
</evidence>
<dbReference type="InterPro" id="IPR002921">
    <property type="entry name" value="Fungal_lipase-type"/>
</dbReference>
<evidence type="ECO:0000313" key="5">
    <source>
        <dbReference type="EMBL" id="CAK7356430.1"/>
    </source>
</evidence>
<dbReference type="AlphaFoldDB" id="A0AAV1SV28"/>
<proteinExistence type="predicted"/>
<dbReference type="PANTHER" id="PTHR46086:SF3">
    <property type="entry name" value="TRIACYLGLYCEROL LIPASE OBL1"/>
    <property type="match status" value="1"/>
</dbReference>
<dbReference type="Proteomes" id="UP001314170">
    <property type="component" value="Unassembled WGS sequence"/>
</dbReference>
<dbReference type="GO" id="GO:0004806">
    <property type="term" value="F:triacylglycerol lipase activity"/>
    <property type="evidence" value="ECO:0007669"/>
    <property type="project" value="InterPro"/>
</dbReference>